<dbReference type="Proteomes" id="UP000822993">
    <property type="component" value="Unassembled WGS sequence"/>
</dbReference>
<organism evidence="1 2">
    <name type="scientific">Oerskovia douganii</name>
    <dbReference type="NCBI Taxonomy" id="2762210"/>
    <lineage>
        <taxon>Bacteria</taxon>
        <taxon>Bacillati</taxon>
        <taxon>Actinomycetota</taxon>
        <taxon>Actinomycetes</taxon>
        <taxon>Micrococcales</taxon>
        <taxon>Cellulomonadaceae</taxon>
        <taxon>Oerskovia</taxon>
    </lineage>
</organism>
<proteinExistence type="predicted"/>
<sequence>MAELDDLRKAAAAHRDTITAEAEARAARDAAILTAHGANYPSDQIIDASGLSGAGYWKVLERHGAPKRPKHRPAEDTQ</sequence>
<evidence type="ECO:0000313" key="2">
    <source>
        <dbReference type="Proteomes" id="UP000822993"/>
    </source>
</evidence>
<keyword evidence="2" id="KW-1185">Reference proteome</keyword>
<evidence type="ECO:0000313" key="1">
    <source>
        <dbReference type="EMBL" id="MBE7701249.1"/>
    </source>
</evidence>
<dbReference type="RefSeq" id="WP_193720508.1">
    <property type="nucleotide sequence ID" value="NZ_JACSPN010000017.1"/>
</dbReference>
<accession>A0A9D5UBE1</accession>
<reference evidence="1 2" key="1">
    <citation type="submission" date="2020-08" db="EMBL/GenBank/DDBJ databases">
        <title>A Genomic Blueprint of the Chicken Gut Microbiome.</title>
        <authorList>
            <person name="Gilroy R."/>
            <person name="Ravi A."/>
            <person name="Getino M."/>
            <person name="Pursley I."/>
            <person name="Horton D.L."/>
            <person name="Alikhan N.-F."/>
            <person name="Baker D."/>
            <person name="Gharbi K."/>
            <person name="Hall N."/>
            <person name="Watson M."/>
            <person name="Adriaenssens E.M."/>
            <person name="Foster-Nyarko E."/>
            <person name="Jarju S."/>
            <person name="Secka A."/>
            <person name="Antonio M."/>
            <person name="Oren A."/>
            <person name="Chaudhuri R."/>
            <person name="La Ragione R.M."/>
            <person name="Hildebrand F."/>
            <person name="Pallen M.J."/>
        </authorList>
    </citation>
    <scope>NUCLEOTIDE SEQUENCE [LARGE SCALE GENOMIC DNA]</scope>
    <source>
        <strain evidence="1 2">Sa1BUA8</strain>
    </source>
</reference>
<name>A0A9D5UBE1_9CELL</name>
<comment type="caution">
    <text evidence="1">The sequence shown here is derived from an EMBL/GenBank/DDBJ whole genome shotgun (WGS) entry which is preliminary data.</text>
</comment>
<dbReference type="AlphaFoldDB" id="A0A9D5UBE1"/>
<dbReference type="EMBL" id="JACSPN010000017">
    <property type="protein sequence ID" value="MBE7701249.1"/>
    <property type="molecule type" value="Genomic_DNA"/>
</dbReference>
<gene>
    <name evidence="1" type="ORF">H9623_13180</name>
</gene>
<protein>
    <submittedName>
        <fullName evidence="1">Uncharacterized protein</fullName>
    </submittedName>
</protein>